<dbReference type="AlphaFoldDB" id="A0A858R9E9"/>
<proteinExistence type="predicted"/>
<dbReference type="Proteomes" id="UP000501891">
    <property type="component" value="Chromosome"/>
</dbReference>
<sequence>MKFIRLEAIIHADRHATLAAAADAISAGGGWVTDHSLLSDVMAILNFQVPADSTGRLAAALLAAGIPAKPALPETMGNGAEDVSGQLTLTFPQGTGDLRRAVPAFDG</sequence>
<name>A0A858R9E9_9PROT</name>
<evidence type="ECO:0000313" key="2">
    <source>
        <dbReference type="Proteomes" id="UP000501891"/>
    </source>
</evidence>
<protein>
    <submittedName>
        <fullName evidence="1">Uncharacterized protein</fullName>
    </submittedName>
</protein>
<dbReference type="KEGG" id="acru:HHL28_14290"/>
<evidence type="ECO:0000313" key="1">
    <source>
        <dbReference type="EMBL" id="QJE74100.1"/>
    </source>
</evidence>
<accession>A0A858R9E9</accession>
<dbReference type="EMBL" id="CP051775">
    <property type="protein sequence ID" value="QJE74100.1"/>
    <property type="molecule type" value="Genomic_DNA"/>
</dbReference>
<gene>
    <name evidence="1" type="ORF">HHL28_14290</name>
</gene>
<organism evidence="1 2">
    <name type="scientific">Aerophototrophica crusticola</name>
    <dbReference type="NCBI Taxonomy" id="1709002"/>
    <lineage>
        <taxon>Bacteria</taxon>
        <taxon>Pseudomonadati</taxon>
        <taxon>Pseudomonadota</taxon>
        <taxon>Alphaproteobacteria</taxon>
        <taxon>Rhodospirillales</taxon>
        <taxon>Rhodospirillaceae</taxon>
        <taxon>Aerophototrophica</taxon>
    </lineage>
</organism>
<keyword evidence="2" id="KW-1185">Reference proteome</keyword>
<reference evidence="1" key="1">
    <citation type="submission" date="2020-04" db="EMBL/GenBank/DDBJ databases">
        <title>A desert anoxygenic phototrophic bacterium fixes CO2 using RubisCO under aerobic conditions.</title>
        <authorList>
            <person name="Tang K."/>
        </authorList>
    </citation>
    <scope>NUCLEOTIDE SEQUENCE [LARGE SCALE GENOMIC DNA]</scope>
    <source>
        <strain evidence="1">MIMtkB3</strain>
    </source>
</reference>